<keyword evidence="1 2" id="KW-0103">Bromodomain</keyword>
<dbReference type="Pfam" id="PF00439">
    <property type="entry name" value="Bromodomain"/>
    <property type="match status" value="1"/>
</dbReference>
<feature type="region of interest" description="Disordered" evidence="3">
    <location>
        <begin position="91"/>
        <end position="190"/>
    </location>
</feature>
<evidence type="ECO:0000313" key="6">
    <source>
        <dbReference type="Proteomes" id="UP001454036"/>
    </source>
</evidence>
<evidence type="ECO:0000256" key="2">
    <source>
        <dbReference type="PROSITE-ProRule" id="PRU00035"/>
    </source>
</evidence>
<keyword evidence="6" id="KW-1185">Reference proteome</keyword>
<feature type="compositionally biased region" description="Acidic residues" evidence="3">
    <location>
        <begin position="29"/>
        <end position="47"/>
    </location>
</feature>
<evidence type="ECO:0000256" key="3">
    <source>
        <dbReference type="SAM" id="MobiDB-lite"/>
    </source>
</evidence>
<dbReference type="InterPro" id="IPR036427">
    <property type="entry name" value="Bromodomain-like_sf"/>
</dbReference>
<feature type="compositionally biased region" description="Low complexity" evidence="3">
    <location>
        <begin position="149"/>
        <end position="169"/>
    </location>
</feature>
<dbReference type="PRINTS" id="PR00503">
    <property type="entry name" value="BROMODOMAIN"/>
</dbReference>
<sequence length="350" mass="38541">MKRKRGRKSKSKKAEVSGTDEVSNVGSNVEEDCGVDEGDNDDVDFSPEAETPPSMGNNPIASPAVQMDTVSVAPMDNKVVKAVYSRVRVKIKSSKALEPQPASSEPRAHSDTDKSSLQVSLDKQVVTEKMEDSANSLPESNLNFENPPKKIGGIRIKSSKGLSSSTPSPCATNELGNGDSKQEKDPEDKKARYNKQELTAAIEVIKKVMKTDAAQPFNAPVDPIALGIPDYFDVIDTPMDFGTICSNLEKGLKYMNSEDVYRDVRFIWDNCYKYNNKGDFIVGLMKRVKKNFMSMWITAGLYIELPQGYESNMKDATPSSDGTTPEKGVLASQLTRKMAGYLFYSFPEIL</sequence>
<evidence type="ECO:0000259" key="4">
    <source>
        <dbReference type="PROSITE" id="PS50014"/>
    </source>
</evidence>
<organism evidence="5 6">
    <name type="scientific">Lithospermum erythrorhizon</name>
    <name type="common">Purple gromwell</name>
    <name type="synonym">Lithospermum officinale var. erythrorhizon</name>
    <dbReference type="NCBI Taxonomy" id="34254"/>
    <lineage>
        <taxon>Eukaryota</taxon>
        <taxon>Viridiplantae</taxon>
        <taxon>Streptophyta</taxon>
        <taxon>Embryophyta</taxon>
        <taxon>Tracheophyta</taxon>
        <taxon>Spermatophyta</taxon>
        <taxon>Magnoliopsida</taxon>
        <taxon>eudicotyledons</taxon>
        <taxon>Gunneridae</taxon>
        <taxon>Pentapetalae</taxon>
        <taxon>asterids</taxon>
        <taxon>lamiids</taxon>
        <taxon>Boraginales</taxon>
        <taxon>Boraginaceae</taxon>
        <taxon>Boraginoideae</taxon>
        <taxon>Lithospermeae</taxon>
        <taxon>Lithospermum</taxon>
    </lineage>
</organism>
<feature type="region of interest" description="Disordered" evidence="3">
    <location>
        <begin position="1"/>
        <end position="63"/>
    </location>
</feature>
<feature type="domain" description="Bromo" evidence="4">
    <location>
        <begin position="209"/>
        <end position="282"/>
    </location>
</feature>
<dbReference type="PROSITE" id="PS50014">
    <property type="entry name" value="BROMODOMAIN_2"/>
    <property type="match status" value="1"/>
</dbReference>
<feature type="compositionally biased region" description="Polar residues" evidence="3">
    <location>
        <begin position="133"/>
        <end position="144"/>
    </location>
</feature>
<dbReference type="EMBL" id="BAABME010008130">
    <property type="protein sequence ID" value="GAA0172446.1"/>
    <property type="molecule type" value="Genomic_DNA"/>
</dbReference>
<proteinExistence type="predicted"/>
<dbReference type="Gene3D" id="1.20.920.10">
    <property type="entry name" value="Bromodomain-like"/>
    <property type="match status" value="1"/>
</dbReference>
<protein>
    <recommendedName>
        <fullName evidence="4">Bromo domain-containing protein</fullName>
    </recommendedName>
</protein>
<name>A0AAV3RB57_LITER</name>
<dbReference type="Proteomes" id="UP001454036">
    <property type="component" value="Unassembled WGS sequence"/>
</dbReference>
<dbReference type="SUPFAM" id="SSF47370">
    <property type="entry name" value="Bromodomain"/>
    <property type="match status" value="1"/>
</dbReference>
<reference evidence="5 6" key="1">
    <citation type="submission" date="2024-01" db="EMBL/GenBank/DDBJ databases">
        <title>The complete chloroplast genome sequence of Lithospermum erythrorhizon: insights into the phylogenetic relationship among Boraginaceae species and the maternal lineages of purple gromwells.</title>
        <authorList>
            <person name="Okada T."/>
            <person name="Watanabe K."/>
        </authorList>
    </citation>
    <scope>NUCLEOTIDE SEQUENCE [LARGE SCALE GENOMIC DNA]</scope>
</reference>
<evidence type="ECO:0000313" key="5">
    <source>
        <dbReference type="EMBL" id="GAA0172446.1"/>
    </source>
</evidence>
<dbReference type="SMART" id="SM00297">
    <property type="entry name" value="BROMO"/>
    <property type="match status" value="1"/>
</dbReference>
<dbReference type="InterPro" id="IPR001487">
    <property type="entry name" value="Bromodomain"/>
</dbReference>
<dbReference type="PANTHER" id="PTHR47809">
    <property type="entry name" value="DNA-BINDING BROMODOMAIN-CONTAINING PROTEIN"/>
    <property type="match status" value="1"/>
</dbReference>
<dbReference type="PANTHER" id="PTHR47809:SF2">
    <property type="entry name" value="DNA-BINDING BROMODOMAIN-CONTAINING PROTEIN"/>
    <property type="match status" value="1"/>
</dbReference>
<feature type="compositionally biased region" description="Basic and acidic residues" evidence="3">
    <location>
        <begin position="180"/>
        <end position="190"/>
    </location>
</feature>
<dbReference type="InterPro" id="IPR018359">
    <property type="entry name" value="Bromodomain_CS"/>
</dbReference>
<gene>
    <name evidence="5" type="ORF">LIER_26272</name>
</gene>
<dbReference type="PROSITE" id="PS00633">
    <property type="entry name" value="BROMODOMAIN_1"/>
    <property type="match status" value="1"/>
</dbReference>
<dbReference type="AlphaFoldDB" id="A0AAV3RB57"/>
<accession>A0AAV3RB57</accession>
<comment type="caution">
    <text evidence="5">The sequence shown here is derived from an EMBL/GenBank/DDBJ whole genome shotgun (WGS) entry which is preliminary data.</text>
</comment>
<feature type="compositionally biased region" description="Basic residues" evidence="3">
    <location>
        <begin position="1"/>
        <end position="11"/>
    </location>
</feature>
<evidence type="ECO:0000256" key="1">
    <source>
        <dbReference type="ARBA" id="ARBA00023117"/>
    </source>
</evidence>